<evidence type="ECO:0000313" key="1">
    <source>
        <dbReference type="EMBL" id="KAJ6732722.1"/>
    </source>
</evidence>
<protein>
    <submittedName>
        <fullName evidence="1">Uncharacterized protein</fullName>
    </submittedName>
</protein>
<dbReference type="AlphaFoldDB" id="A0A9Q0UMH2"/>
<dbReference type="Proteomes" id="UP001151752">
    <property type="component" value="Chromosome 7"/>
</dbReference>
<evidence type="ECO:0000313" key="2">
    <source>
        <dbReference type="Proteomes" id="UP001151752"/>
    </source>
</evidence>
<comment type="caution">
    <text evidence="1">The sequence shown here is derived from an EMBL/GenBank/DDBJ whole genome shotgun (WGS) entry which is preliminary data.</text>
</comment>
<organism evidence="1 2">
    <name type="scientific">Salix koriyanagi</name>
    <dbReference type="NCBI Taxonomy" id="2511006"/>
    <lineage>
        <taxon>Eukaryota</taxon>
        <taxon>Viridiplantae</taxon>
        <taxon>Streptophyta</taxon>
        <taxon>Embryophyta</taxon>
        <taxon>Tracheophyta</taxon>
        <taxon>Spermatophyta</taxon>
        <taxon>Magnoliopsida</taxon>
        <taxon>eudicotyledons</taxon>
        <taxon>Gunneridae</taxon>
        <taxon>Pentapetalae</taxon>
        <taxon>rosids</taxon>
        <taxon>fabids</taxon>
        <taxon>Malpighiales</taxon>
        <taxon>Salicaceae</taxon>
        <taxon>Saliceae</taxon>
        <taxon>Salix</taxon>
    </lineage>
</organism>
<dbReference type="EMBL" id="JAPFFM010000011">
    <property type="protein sequence ID" value="KAJ6732722.1"/>
    <property type="molecule type" value="Genomic_DNA"/>
</dbReference>
<reference evidence="1" key="1">
    <citation type="submission" date="2022-11" db="EMBL/GenBank/DDBJ databases">
        <authorList>
            <person name="Hyden B.L."/>
            <person name="Feng K."/>
            <person name="Yates T."/>
            <person name="Jawdy S."/>
            <person name="Smart L.B."/>
            <person name="Muchero W."/>
        </authorList>
    </citation>
    <scope>NUCLEOTIDE SEQUENCE</scope>
    <source>
        <tissue evidence="1">Shoot tip</tissue>
    </source>
</reference>
<gene>
    <name evidence="1" type="ORF">OIU74_004634</name>
</gene>
<reference evidence="1" key="2">
    <citation type="journal article" date="2023" name="Int. J. Mol. Sci.">
        <title>De Novo Assembly and Annotation of 11 Diverse Shrub Willow (Salix) Genomes Reveals Novel Gene Organization in Sex-Linked Regions.</title>
        <authorList>
            <person name="Hyden B."/>
            <person name="Feng K."/>
            <person name="Yates T.B."/>
            <person name="Jawdy S."/>
            <person name="Cereghino C."/>
            <person name="Smart L.B."/>
            <person name="Muchero W."/>
        </authorList>
    </citation>
    <scope>NUCLEOTIDE SEQUENCE</scope>
    <source>
        <tissue evidence="1">Shoot tip</tissue>
    </source>
</reference>
<name>A0A9Q0UMH2_9ROSI</name>
<proteinExistence type="predicted"/>
<accession>A0A9Q0UMH2</accession>
<keyword evidence="2" id="KW-1185">Reference proteome</keyword>
<sequence length="130" mass="14116">MMGSQICAAGLDSSLDMKSNDYMAGDPSIASEVFSKETNNIDNKGALATYLGEMNKRNLAWPCIISAKDSAKDVLKISSEAFYNNGSVIQQVGNFIPGWSLMMNGEDASNEFADGLVALSKDENEEEMNW</sequence>